<name>A0A158FL11_9BURK</name>
<dbReference type="EMBL" id="FCOK02000006">
    <property type="protein sequence ID" value="SAL20558.1"/>
    <property type="molecule type" value="Genomic_DNA"/>
</dbReference>
<organism evidence="2 3">
    <name type="scientific">Caballeronia udeis</name>
    <dbReference type="NCBI Taxonomy" id="1232866"/>
    <lineage>
        <taxon>Bacteria</taxon>
        <taxon>Pseudomonadati</taxon>
        <taxon>Pseudomonadota</taxon>
        <taxon>Betaproteobacteria</taxon>
        <taxon>Burkholderiales</taxon>
        <taxon>Burkholderiaceae</taxon>
        <taxon>Caballeronia</taxon>
    </lineage>
</organism>
<gene>
    <name evidence="2" type="ORF">AWB69_01324</name>
</gene>
<keyword evidence="1" id="KW-0732">Signal</keyword>
<evidence type="ECO:0000313" key="2">
    <source>
        <dbReference type="EMBL" id="SAL20558.1"/>
    </source>
</evidence>
<reference evidence="2 3" key="1">
    <citation type="submission" date="2016-01" db="EMBL/GenBank/DDBJ databases">
        <authorList>
            <person name="Oliw E.H."/>
        </authorList>
    </citation>
    <scope>NUCLEOTIDE SEQUENCE [LARGE SCALE GENOMIC DNA]</scope>
    <source>
        <strain evidence="2">LMG 27134</strain>
    </source>
</reference>
<accession>A0A158FL11</accession>
<dbReference type="Proteomes" id="UP000054683">
    <property type="component" value="Unassembled WGS sequence"/>
</dbReference>
<protein>
    <recommendedName>
        <fullName evidence="4">Purine nucleoside phosphorylase</fullName>
    </recommendedName>
</protein>
<dbReference type="RefSeq" id="WP_063977759.1">
    <property type="nucleotide sequence ID" value="NZ_FCOK02000006.1"/>
</dbReference>
<proteinExistence type="predicted"/>
<evidence type="ECO:0000256" key="1">
    <source>
        <dbReference type="SAM" id="SignalP"/>
    </source>
</evidence>
<sequence length="100" mass="11121">MKTPFKFAFPLGLMLASACAMASNQLTPRECNAYPFKPAHGELTHRALMRELTELESVGYRPAIDNYSLDITQARERLIDKYNTDCKPQQAATSLPATNG</sequence>
<dbReference type="AlphaFoldDB" id="A0A158FL11"/>
<dbReference type="PROSITE" id="PS51257">
    <property type="entry name" value="PROKAR_LIPOPROTEIN"/>
    <property type="match status" value="1"/>
</dbReference>
<feature type="signal peptide" evidence="1">
    <location>
        <begin position="1"/>
        <end position="22"/>
    </location>
</feature>
<feature type="chain" id="PRO_5008501525" description="Purine nucleoside phosphorylase" evidence="1">
    <location>
        <begin position="23"/>
        <end position="100"/>
    </location>
</feature>
<evidence type="ECO:0000313" key="3">
    <source>
        <dbReference type="Proteomes" id="UP000054683"/>
    </source>
</evidence>
<evidence type="ECO:0008006" key="4">
    <source>
        <dbReference type="Google" id="ProtNLM"/>
    </source>
</evidence>